<name>A0A7R9CH35_TIMCR</name>
<feature type="transmembrane region" description="Helical" evidence="8">
    <location>
        <begin position="295"/>
        <end position="316"/>
    </location>
</feature>
<dbReference type="Pfam" id="PF00909">
    <property type="entry name" value="Ammonium_transp"/>
    <property type="match status" value="1"/>
</dbReference>
<dbReference type="InterPro" id="IPR024041">
    <property type="entry name" value="NH4_transpt_AmtB-like_dom"/>
</dbReference>
<feature type="transmembrane region" description="Helical" evidence="8">
    <location>
        <begin position="93"/>
        <end position="112"/>
    </location>
</feature>
<evidence type="ECO:0000256" key="5">
    <source>
        <dbReference type="ARBA" id="ARBA00022989"/>
    </source>
</evidence>
<dbReference type="PROSITE" id="PS01219">
    <property type="entry name" value="AMMONIUM_TRANSP"/>
    <property type="match status" value="1"/>
</dbReference>
<reference evidence="10" key="1">
    <citation type="submission" date="2020-11" db="EMBL/GenBank/DDBJ databases">
        <authorList>
            <person name="Tran Van P."/>
        </authorList>
    </citation>
    <scope>NUCLEOTIDE SEQUENCE</scope>
</reference>
<dbReference type="PANTHER" id="PTHR11730">
    <property type="entry name" value="AMMONIUM TRANSPORTER"/>
    <property type="match status" value="1"/>
</dbReference>
<evidence type="ECO:0000256" key="3">
    <source>
        <dbReference type="ARBA" id="ARBA00022448"/>
    </source>
</evidence>
<proteinExistence type="inferred from homology"/>
<dbReference type="PANTHER" id="PTHR11730:SF6">
    <property type="entry name" value="AMMONIUM TRANSPORTER"/>
    <property type="match status" value="1"/>
</dbReference>
<evidence type="ECO:0000313" key="10">
    <source>
        <dbReference type="EMBL" id="CAD7395234.1"/>
    </source>
</evidence>
<dbReference type="InterPro" id="IPR029020">
    <property type="entry name" value="Ammonium/urea_transptr"/>
</dbReference>
<keyword evidence="7" id="KW-0924">Ammonia transport</keyword>
<dbReference type="GO" id="GO:0008519">
    <property type="term" value="F:ammonium channel activity"/>
    <property type="evidence" value="ECO:0007669"/>
    <property type="project" value="InterPro"/>
</dbReference>
<dbReference type="SUPFAM" id="SSF111352">
    <property type="entry name" value="Ammonium transporter"/>
    <property type="match status" value="1"/>
</dbReference>
<evidence type="ECO:0000256" key="8">
    <source>
        <dbReference type="SAM" id="Phobius"/>
    </source>
</evidence>
<feature type="transmembrane region" description="Helical" evidence="8">
    <location>
        <begin position="26"/>
        <end position="44"/>
    </location>
</feature>
<feature type="transmembrane region" description="Helical" evidence="8">
    <location>
        <begin position="166"/>
        <end position="186"/>
    </location>
</feature>
<feature type="transmembrane region" description="Helical" evidence="8">
    <location>
        <begin position="225"/>
        <end position="245"/>
    </location>
</feature>
<comment type="subcellular location">
    <subcellularLocation>
        <location evidence="1">Membrane</location>
        <topology evidence="1">Multi-pass membrane protein</topology>
    </subcellularLocation>
</comment>
<feature type="transmembrane region" description="Helical" evidence="8">
    <location>
        <begin position="133"/>
        <end position="154"/>
    </location>
</feature>
<dbReference type="EMBL" id="OC317171">
    <property type="protein sequence ID" value="CAD7395234.1"/>
    <property type="molecule type" value="Genomic_DNA"/>
</dbReference>
<keyword evidence="5 8" id="KW-1133">Transmembrane helix</keyword>
<dbReference type="GO" id="GO:0097272">
    <property type="term" value="P:ammonium homeostasis"/>
    <property type="evidence" value="ECO:0007669"/>
    <property type="project" value="TreeGrafter"/>
</dbReference>
<feature type="domain" description="Ammonium transporter AmtB-like" evidence="9">
    <location>
        <begin position="7"/>
        <end position="343"/>
    </location>
</feature>
<dbReference type="GO" id="GO:0005886">
    <property type="term" value="C:plasma membrane"/>
    <property type="evidence" value="ECO:0007669"/>
    <property type="project" value="TreeGrafter"/>
</dbReference>
<accession>A0A7R9CH35</accession>
<feature type="transmembrane region" description="Helical" evidence="8">
    <location>
        <begin position="51"/>
        <end position="73"/>
    </location>
</feature>
<evidence type="ECO:0000256" key="2">
    <source>
        <dbReference type="ARBA" id="ARBA00005887"/>
    </source>
</evidence>
<sequence>MAMATRFMGLTYWAGIGLQDGVMAHWFFQFVFAATAATIVSGAVAERCNFFAYLIYSGIISGFTYPIVAHWVWSPQGWLLKMGYKDFAGCGAVHLMAGACSLVATVFLGPRIGRFDSKSGEKGDTDDFAGHSLPLVGIGGLLLMTGFLAFNGGSLGTMVGAGDSGLIARVICNTVMGGSGGGLLILAACKLGMFGPPAWSFAFTLNAALIGMVSVTAGVNEMSLWTSFISGLFGGPVYVALHYLVLKLKVDDPLDAVAVHLGGGIWGLLAASIFSNNGLIFGDIYRASMLLANRLIGALAIFTWTVATCSIMFGILKALNLMRVTAEQELQGLDASLHREIGYPRSAWEPNFQIPETKLSPISSNTGPVWTSVLSHRLPWLRSLLSLSPSLSGRNGGFETLSWDHPYIYTVIDSPQFLVLNQRVQESPVRVVDRRVQCVYLRVQCVDRRVQCVDRRVQCVDLRVQCVYLRVQCVWTSVCVSRVNTVYRVQDKC</sequence>
<evidence type="ECO:0000259" key="9">
    <source>
        <dbReference type="Pfam" id="PF00909"/>
    </source>
</evidence>
<dbReference type="AlphaFoldDB" id="A0A7R9CH35"/>
<evidence type="ECO:0000256" key="1">
    <source>
        <dbReference type="ARBA" id="ARBA00004141"/>
    </source>
</evidence>
<feature type="transmembrane region" description="Helical" evidence="8">
    <location>
        <begin position="198"/>
        <end position="219"/>
    </location>
</feature>
<keyword evidence="3" id="KW-0813">Transport</keyword>
<dbReference type="Gene3D" id="1.10.3430.10">
    <property type="entry name" value="Ammonium transporter AmtB like domains"/>
    <property type="match status" value="1"/>
</dbReference>
<keyword evidence="6 8" id="KW-0472">Membrane</keyword>
<feature type="transmembrane region" description="Helical" evidence="8">
    <location>
        <begin position="257"/>
        <end position="275"/>
    </location>
</feature>
<evidence type="ECO:0000256" key="6">
    <source>
        <dbReference type="ARBA" id="ARBA00023136"/>
    </source>
</evidence>
<comment type="similarity">
    <text evidence="2">Belongs to the ammonia transporter channel (TC 1.A.11.2) family.</text>
</comment>
<keyword evidence="4 8" id="KW-0812">Transmembrane</keyword>
<evidence type="ECO:0000256" key="4">
    <source>
        <dbReference type="ARBA" id="ARBA00022692"/>
    </source>
</evidence>
<evidence type="ECO:0000256" key="7">
    <source>
        <dbReference type="ARBA" id="ARBA00023177"/>
    </source>
</evidence>
<dbReference type="InterPro" id="IPR018047">
    <property type="entry name" value="Ammonium_transpt_CS"/>
</dbReference>
<organism evidence="10">
    <name type="scientific">Timema cristinae</name>
    <name type="common">Walking stick</name>
    <dbReference type="NCBI Taxonomy" id="61476"/>
    <lineage>
        <taxon>Eukaryota</taxon>
        <taxon>Metazoa</taxon>
        <taxon>Ecdysozoa</taxon>
        <taxon>Arthropoda</taxon>
        <taxon>Hexapoda</taxon>
        <taxon>Insecta</taxon>
        <taxon>Pterygota</taxon>
        <taxon>Neoptera</taxon>
        <taxon>Polyneoptera</taxon>
        <taxon>Phasmatodea</taxon>
        <taxon>Timematodea</taxon>
        <taxon>Timematoidea</taxon>
        <taxon>Timematidae</taxon>
        <taxon>Timema</taxon>
    </lineage>
</organism>
<gene>
    <name evidence="10" type="ORF">TCEB3V08_LOCUS3035</name>
</gene>
<protein>
    <recommendedName>
        <fullName evidence="9">Ammonium transporter AmtB-like domain-containing protein</fullName>
    </recommendedName>
</protein>